<dbReference type="RefSeq" id="XP_047781990.1">
    <property type="nucleotide sequence ID" value="XM_047921408.1"/>
</dbReference>
<comment type="caution">
    <text evidence="2">The sequence shown here is derived from an EMBL/GenBank/DDBJ whole genome shotgun (WGS) entry which is preliminary data.</text>
</comment>
<feature type="region of interest" description="Disordered" evidence="1">
    <location>
        <begin position="431"/>
        <end position="478"/>
    </location>
</feature>
<evidence type="ECO:0000256" key="1">
    <source>
        <dbReference type="SAM" id="MobiDB-lite"/>
    </source>
</evidence>
<dbReference type="GeneID" id="72002140"/>
<dbReference type="EMBL" id="JADCUA010000004">
    <property type="protein sequence ID" value="KAH9840524.1"/>
    <property type="molecule type" value="Genomic_DNA"/>
</dbReference>
<feature type="compositionally biased region" description="Acidic residues" evidence="1">
    <location>
        <begin position="468"/>
        <end position="478"/>
    </location>
</feature>
<evidence type="ECO:0000313" key="2">
    <source>
        <dbReference type="EMBL" id="KAH9840524.1"/>
    </source>
</evidence>
<reference evidence="2 3" key="1">
    <citation type="journal article" date="2021" name="Environ. Microbiol.">
        <title>Gene family expansions and transcriptome signatures uncover fungal adaptations to wood decay.</title>
        <authorList>
            <person name="Hage H."/>
            <person name="Miyauchi S."/>
            <person name="Viragh M."/>
            <person name="Drula E."/>
            <person name="Min B."/>
            <person name="Chaduli D."/>
            <person name="Navarro D."/>
            <person name="Favel A."/>
            <person name="Norest M."/>
            <person name="Lesage-Meessen L."/>
            <person name="Balint B."/>
            <person name="Merenyi Z."/>
            <person name="de Eugenio L."/>
            <person name="Morin E."/>
            <person name="Martinez A.T."/>
            <person name="Baldrian P."/>
            <person name="Stursova M."/>
            <person name="Martinez M.J."/>
            <person name="Novotny C."/>
            <person name="Magnuson J.K."/>
            <person name="Spatafora J.W."/>
            <person name="Maurice S."/>
            <person name="Pangilinan J."/>
            <person name="Andreopoulos W."/>
            <person name="LaButti K."/>
            <person name="Hundley H."/>
            <person name="Na H."/>
            <person name="Kuo A."/>
            <person name="Barry K."/>
            <person name="Lipzen A."/>
            <person name="Henrissat B."/>
            <person name="Riley R."/>
            <person name="Ahrendt S."/>
            <person name="Nagy L.G."/>
            <person name="Grigoriev I.V."/>
            <person name="Martin F."/>
            <person name="Rosso M.N."/>
        </authorList>
    </citation>
    <scope>NUCLEOTIDE SEQUENCE [LARGE SCALE GENOMIC DNA]</scope>
    <source>
        <strain evidence="2 3">CIRM-BRFM 1785</strain>
    </source>
</reference>
<evidence type="ECO:0000313" key="3">
    <source>
        <dbReference type="Proteomes" id="UP000814176"/>
    </source>
</evidence>
<keyword evidence="3" id="KW-1185">Reference proteome</keyword>
<feature type="region of interest" description="Disordered" evidence="1">
    <location>
        <begin position="566"/>
        <end position="596"/>
    </location>
</feature>
<organism evidence="2 3">
    <name type="scientific">Rhodofomes roseus</name>
    <dbReference type="NCBI Taxonomy" id="34475"/>
    <lineage>
        <taxon>Eukaryota</taxon>
        <taxon>Fungi</taxon>
        <taxon>Dikarya</taxon>
        <taxon>Basidiomycota</taxon>
        <taxon>Agaricomycotina</taxon>
        <taxon>Agaricomycetes</taxon>
        <taxon>Polyporales</taxon>
        <taxon>Rhodofomes</taxon>
    </lineage>
</organism>
<feature type="region of interest" description="Disordered" evidence="1">
    <location>
        <begin position="1"/>
        <end position="23"/>
    </location>
</feature>
<evidence type="ECO:0008006" key="4">
    <source>
        <dbReference type="Google" id="ProtNLM"/>
    </source>
</evidence>
<sequence>MPAVSPQPSHSLPPHAPPSSSLQLATSAVACPCRERLPSSSTAAMPSQPQPASVHALPPELTEHVLILTARAGFPTAIAALAQTCRALTALVYHSPDHHLWREVFLATFDDPRRSPRWVPARERTWDWGAAFRARIWAANFFKPGPSPSASSTSLSSAGSDDDDEIERCTRALETLIDVAHTALPYPPSISFLPTPQPSFTAVNTIPGSAPQPGFPSYPIFPPSPTPDPLLAALPFGNCPCAQGYCEPARTDSSNVKWLEAVVAHGFPPYLARRLSGKKWEGGIMGEDLPPNEARMMQALARVVAFTGFLPARTQGSIRSGSSSGSTRGSDASTTGSDDESSGSEGSHDESADDDDEEKQQRPSSSTTPARLAAETFIAGASVVAGMSLDTSTAAQARRARRLARMRVYNLRFLSPWRAWGPFHLVEPTDMPRAPRTRPSPPPAPLKTNGKARARESDEEPACGPYDVDSDDEETDWEPLPEQLRPASHARPPPPSLPPPATLTPDWAFLAAVRVVVEANLREAVGAAELAGLTTLDGLRNGSAPIDLSGGGDTGRVRSVTAPAGPLEAFQGDSTRRRGKGVDDFGGPAPSTGLPATTEGWDWAGVTGIWRRCICWLDYRDLISHNLSSDFNDPDLTEAVRIVPMRLRVASYGPPPVPAFPDRPTLHIEGETAANGATGTVRRLQGTVSVVKDGSVHWRIVLLGLNEGEPTEWVTEGVQIGGQTSAMGVLGLWTGSQHERMDPLGPFWAWKVG</sequence>
<feature type="region of interest" description="Disordered" evidence="1">
    <location>
        <begin position="315"/>
        <end position="371"/>
    </location>
</feature>
<dbReference type="Proteomes" id="UP000814176">
    <property type="component" value="Unassembled WGS sequence"/>
</dbReference>
<dbReference type="SUPFAM" id="SSF81383">
    <property type="entry name" value="F-box domain"/>
    <property type="match status" value="1"/>
</dbReference>
<feature type="compositionally biased region" description="Low complexity" evidence="1">
    <location>
        <begin position="316"/>
        <end position="336"/>
    </location>
</feature>
<dbReference type="InterPro" id="IPR036047">
    <property type="entry name" value="F-box-like_dom_sf"/>
</dbReference>
<gene>
    <name evidence="2" type="ORF">C8Q71DRAFT_721069</name>
</gene>
<accession>A0ABQ8KQA5</accession>
<name>A0ABQ8KQA5_9APHY</name>
<feature type="compositionally biased region" description="Basic and acidic residues" evidence="1">
    <location>
        <begin position="574"/>
        <end position="583"/>
    </location>
</feature>
<proteinExistence type="predicted"/>
<protein>
    <recommendedName>
        <fullName evidence="4">F-box domain-containing protein</fullName>
    </recommendedName>
</protein>